<dbReference type="AlphaFoldDB" id="A0A1X0Q8A9"/>
<evidence type="ECO:0000313" key="2">
    <source>
        <dbReference type="Proteomes" id="UP000192356"/>
    </source>
</evidence>
<sequence>MRTSESSSTEFSSLESNQISLENYHSNITEYTESIYNEINLESNLNMNDLISNNENNSIINNSITDCNLNTSNSSLNTSNSFNNNLIDDSIINLRKIKNSIKTINLNALIIFNLYETYINKDINFIEDYVIFDVKIDLKNFKFLNELILIKNDLLPRRVIIISESYKIIVSKIKESNLNDHFNFIKSIFNIKKDKLNVFLGEIFYFNESSIKKPTNFIKKYNLNDKNNKNLGCKRFKK</sequence>
<protein>
    <submittedName>
        <fullName evidence="1">Uncharacterized protein</fullName>
    </submittedName>
</protein>
<dbReference type="VEuPathDB" id="MicrosporidiaDB:A0H76_1172"/>
<dbReference type="EMBL" id="LVKB01000155">
    <property type="protein sequence ID" value="ORD95925.1"/>
    <property type="molecule type" value="Genomic_DNA"/>
</dbReference>
<name>A0A1X0Q8A9_9MICR</name>
<dbReference type="Proteomes" id="UP000192356">
    <property type="component" value="Unassembled WGS sequence"/>
</dbReference>
<dbReference type="VEuPathDB" id="MicrosporidiaDB:HERIO_2095"/>
<organism evidence="1 2">
    <name type="scientific">Hepatospora eriocheir</name>
    <dbReference type="NCBI Taxonomy" id="1081669"/>
    <lineage>
        <taxon>Eukaryota</taxon>
        <taxon>Fungi</taxon>
        <taxon>Fungi incertae sedis</taxon>
        <taxon>Microsporidia</taxon>
        <taxon>Hepatosporidae</taxon>
        <taxon>Hepatospora</taxon>
    </lineage>
</organism>
<keyword evidence="2" id="KW-1185">Reference proteome</keyword>
<comment type="caution">
    <text evidence="1">The sequence shown here is derived from an EMBL/GenBank/DDBJ whole genome shotgun (WGS) entry which is preliminary data.</text>
</comment>
<evidence type="ECO:0000313" key="1">
    <source>
        <dbReference type="EMBL" id="ORD95925.1"/>
    </source>
</evidence>
<gene>
    <name evidence="1" type="ORF">HERIO_2095</name>
</gene>
<accession>A0A1X0Q8A9</accession>
<proteinExistence type="predicted"/>
<reference evidence="1 2" key="1">
    <citation type="journal article" date="2017" name="Environ. Microbiol.">
        <title>Decay of the glycolytic pathway and adaptation to intranuclear parasitism within Enterocytozoonidae microsporidia.</title>
        <authorList>
            <person name="Wiredu Boakye D."/>
            <person name="Jaroenlak P."/>
            <person name="Prachumwat A."/>
            <person name="Williams T.A."/>
            <person name="Bateman K.S."/>
            <person name="Itsathitphaisarn O."/>
            <person name="Sritunyalucksana K."/>
            <person name="Paszkiewicz K.H."/>
            <person name="Moore K.A."/>
            <person name="Stentiford G.D."/>
            <person name="Williams B.A."/>
        </authorList>
    </citation>
    <scope>NUCLEOTIDE SEQUENCE [LARGE SCALE GENOMIC DNA]</scope>
    <source>
        <strain evidence="1 2">GB1</strain>
    </source>
</reference>